<sequence>MEARRVLSLIPTCNFIQSSLDTYFEALKDLFFQLFSSCFKCDLGISILLVHCIHMSLPLPPPSASPMETSLLRHSLPPLLNPTVLISLLNPEGYLSSLRIA</sequence>
<gene>
    <name evidence="1" type="ORF">WN944_025903</name>
</gene>
<evidence type="ECO:0000313" key="1">
    <source>
        <dbReference type="EMBL" id="KAK9182757.1"/>
    </source>
</evidence>
<dbReference type="EMBL" id="JBCGBO010000024">
    <property type="protein sequence ID" value="KAK9182757.1"/>
    <property type="molecule type" value="Genomic_DNA"/>
</dbReference>
<proteinExistence type="predicted"/>
<evidence type="ECO:0000313" key="2">
    <source>
        <dbReference type="Proteomes" id="UP001428341"/>
    </source>
</evidence>
<reference evidence="1 2" key="1">
    <citation type="submission" date="2024-05" db="EMBL/GenBank/DDBJ databases">
        <title>Haplotype-resolved chromosome-level genome assembly of Huyou (Citrus changshanensis).</title>
        <authorList>
            <person name="Miao C."/>
            <person name="Chen W."/>
            <person name="Wu Y."/>
            <person name="Wang L."/>
            <person name="Zhao S."/>
            <person name="Grierson D."/>
            <person name="Xu C."/>
            <person name="Chen K."/>
        </authorList>
    </citation>
    <scope>NUCLEOTIDE SEQUENCE [LARGE SCALE GENOMIC DNA]</scope>
    <source>
        <strain evidence="1">01-14</strain>
        <tissue evidence="1">Leaf</tissue>
    </source>
</reference>
<accession>A0AAP0LS24</accession>
<keyword evidence="2" id="KW-1185">Reference proteome</keyword>
<dbReference type="Proteomes" id="UP001428341">
    <property type="component" value="Unassembled WGS sequence"/>
</dbReference>
<dbReference type="AlphaFoldDB" id="A0AAP0LS24"/>
<name>A0AAP0LS24_9ROSI</name>
<comment type="caution">
    <text evidence="1">The sequence shown here is derived from an EMBL/GenBank/DDBJ whole genome shotgun (WGS) entry which is preliminary data.</text>
</comment>
<protein>
    <submittedName>
        <fullName evidence="1">Uncharacterized protein</fullName>
    </submittedName>
</protein>
<organism evidence="1 2">
    <name type="scientific">Citrus x changshan-huyou</name>
    <dbReference type="NCBI Taxonomy" id="2935761"/>
    <lineage>
        <taxon>Eukaryota</taxon>
        <taxon>Viridiplantae</taxon>
        <taxon>Streptophyta</taxon>
        <taxon>Embryophyta</taxon>
        <taxon>Tracheophyta</taxon>
        <taxon>Spermatophyta</taxon>
        <taxon>Magnoliopsida</taxon>
        <taxon>eudicotyledons</taxon>
        <taxon>Gunneridae</taxon>
        <taxon>Pentapetalae</taxon>
        <taxon>rosids</taxon>
        <taxon>malvids</taxon>
        <taxon>Sapindales</taxon>
        <taxon>Rutaceae</taxon>
        <taxon>Aurantioideae</taxon>
        <taxon>Citrus</taxon>
    </lineage>
</organism>